<evidence type="ECO:0000313" key="4">
    <source>
        <dbReference type="EMBL" id="KAJ7300425.1"/>
    </source>
</evidence>
<gene>
    <name evidence="4" type="ORF">DFH08DRAFT_147135</name>
</gene>
<dbReference type="SMART" id="SM00577">
    <property type="entry name" value="CPDc"/>
    <property type="match status" value="1"/>
</dbReference>
<evidence type="ECO:0000259" key="3">
    <source>
        <dbReference type="PROSITE" id="PS50969"/>
    </source>
</evidence>
<keyword evidence="1" id="KW-0811">Translocation</keyword>
<proteinExistence type="inferred from homology"/>
<evidence type="ECO:0000313" key="5">
    <source>
        <dbReference type="Proteomes" id="UP001218218"/>
    </source>
</evidence>
<keyword evidence="1" id="KW-0809">Transit peptide</keyword>
<keyword evidence="1" id="KW-0813">Transport</keyword>
<dbReference type="GO" id="GO:0015031">
    <property type="term" value="P:protein transport"/>
    <property type="evidence" value="ECO:0007669"/>
    <property type="project" value="UniProtKB-KW"/>
</dbReference>
<dbReference type="Proteomes" id="UP001218218">
    <property type="component" value="Unassembled WGS sequence"/>
</dbReference>
<dbReference type="AlphaFoldDB" id="A0AAD6YW97"/>
<comment type="caution">
    <text evidence="4">The sequence shown here is derived from an EMBL/GenBank/DDBJ whole genome shotgun (WGS) entry which is preliminary data.</text>
</comment>
<feature type="domain" description="FCP1 homology" evidence="3">
    <location>
        <begin position="3"/>
        <end position="174"/>
    </location>
</feature>
<reference evidence="4" key="1">
    <citation type="submission" date="2023-03" db="EMBL/GenBank/DDBJ databases">
        <title>Massive genome expansion in bonnet fungi (Mycena s.s.) driven by repeated elements and novel gene families across ecological guilds.</title>
        <authorList>
            <consortium name="Lawrence Berkeley National Laboratory"/>
            <person name="Harder C.B."/>
            <person name="Miyauchi S."/>
            <person name="Viragh M."/>
            <person name="Kuo A."/>
            <person name="Thoen E."/>
            <person name="Andreopoulos B."/>
            <person name="Lu D."/>
            <person name="Skrede I."/>
            <person name="Drula E."/>
            <person name="Henrissat B."/>
            <person name="Morin E."/>
            <person name="Kohler A."/>
            <person name="Barry K."/>
            <person name="LaButti K."/>
            <person name="Morin E."/>
            <person name="Salamov A."/>
            <person name="Lipzen A."/>
            <person name="Mereny Z."/>
            <person name="Hegedus B."/>
            <person name="Baldrian P."/>
            <person name="Stursova M."/>
            <person name="Weitz H."/>
            <person name="Taylor A."/>
            <person name="Grigoriev I.V."/>
            <person name="Nagy L.G."/>
            <person name="Martin F."/>
            <person name="Kauserud H."/>
        </authorList>
    </citation>
    <scope>NUCLEOTIDE SEQUENCE</scope>
    <source>
        <strain evidence="4">CBHHK002</strain>
    </source>
</reference>
<accession>A0AAD6YW97</accession>
<dbReference type="Gene3D" id="3.40.50.1000">
    <property type="entry name" value="HAD superfamily/HAD-like"/>
    <property type="match status" value="1"/>
</dbReference>
<keyword evidence="1" id="KW-0496">Mitochondrion</keyword>
<feature type="compositionally biased region" description="Basic residues" evidence="2">
    <location>
        <begin position="180"/>
        <end position="191"/>
    </location>
</feature>
<dbReference type="InterPro" id="IPR050365">
    <property type="entry name" value="TIM50"/>
</dbReference>
<dbReference type="SUPFAM" id="SSF56784">
    <property type="entry name" value="HAD-like"/>
    <property type="match status" value="1"/>
</dbReference>
<dbReference type="PANTHER" id="PTHR12210">
    <property type="entry name" value="DULLARD PROTEIN PHOSPHATASE"/>
    <property type="match status" value="1"/>
</dbReference>
<comment type="subunit">
    <text evidence="1">Component of the TIM23 complex.</text>
</comment>
<organism evidence="4 5">
    <name type="scientific">Mycena albidolilacea</name>
    <dbReference type="NCBI Taxonomy" id="1033008"/>
    <lineage>
        <taxon>Eukaryota</taxon>
        <taxon>Fungi</taxon>
        <taxon>Dikarya</taxon>
        <taxon>Basidiomycota</taxon>
        <taxon>Agaricomycotina</taxon>
        <taxon>Agaricomycetes</taxon>
        <taxon>Agaricomycetidae</taxon>
        <taxon>Agaricales</taxon>
        <taxon>Marasmiineae</taxon>
        <taxon>Mycenaceae</taxon>
        <taxon>Mycena</taxon>
    </lineage>
</organism>
<dbReference type="GO" id="GO:0005744">
    <property type="term" value="C:TIM23 mitochondrial import inner membrane translocase complex"/>
    <property type="evidence" value="ECO:0007669"/>
    <property type="project" value="UniProtKB-UniRule"/>
</dbReference>
<dbReference type="InterPro" id="IPR036412">
    <property type="entry name" value="HAD-like_sf"/>
</dbReference>
<keyword evidence="1" id="KW-0653">Protein transport</keyword>
<comment type="subcellular location">
    <subcellularLocation>
        <location evidence="1">Mitochondrion inner membrane</location>
        <topology evidence="1">Single-pass membrane protein</topology>
    </subcellularLocation>
</comment>
<feature type="region of interest" description="Disordered" evidence="2">
    <location>
        <begin position="163"/>
        <end position="199"/>
    </location>
</feature>
<comment type="similarity">
    <text evidence="1">Belongs to the TIM50 family.</text>
</comment>
<dbReference type="PROSITE" id="PS50969">
    <property type="entry name" value="FCP1"/>
    <property type="match status" value="1"/>
</dbReference>
<name>A0AAD6YW97_9AGAR</name>
<keyword evidence="5" id="KW-1185">Reference proteome</keyword>
<dbReference type="EMBL" id="JARIHO010000169">
    <property type="protein sequence ID" value="KAJ7300425.1"/>
    <property type="molecule type" value="Genomic_DNA"/>
</dbReference>
<dbReference type="Pfam" id="PF03031">
    <property type="entry name" value="NIF"/>
    <property type="match status" value="1"/>
</dbReference>
<comment type="function">
    <text evidence="1">Essential component of the TIM23 complex, a complex that mediates the translocation of transit peptide-containing proteins across the mitochondrial inner membrane.</text>
</comment>
<sequence length="312" mass="34272">MSTQAPRKLLVLDLNGTLLLRSKRTRSGPSAPNQGITRSRLVHPRPYLGTFKEYIFHPSTKKWLDAMVWSSAQPHSVADMLNHCFGQQQREFLAIWARDTLGLPPSLYHKKTQTTKDLAKPWATFPEHSHRTTLLLDDSARKAHLHPHNHVCVREYLAETRRHDLEVSQSSSSTPAPSGKPRKASKSKPKNAHAAELASVDASVDTPPAWFLSSPKYDETLLAVVGILETVKSETDVAEWIRGGGLLAAGVADTVVEQATDSGLGALANQMAALNLAQEVWFNSEATVNHWVGRGVLALEALQIPVVAGVRR</sequence>
<dbReference type="InterPro" id="IPR023214">
    <property type="entry name" value="HAD_sf"/>
</dbReference>
<evidence type="ECO:0000256" key="1">
    <source>
        <dbReference type="RuleBase" id="RU365079"/>
    </source>
</evidence>
<evidence type="ECO:0000256" key="2">
    <source>
        <dbReference type="SAM" id="MobiDB-lite"/>
    </source>
</evidence>
<dbReference type="InterPro" id="IPR004274">
    <property type="entry name" value="FCP1_dom"/>
</dbReference>
<protein>
    <recommendedName>
        <fullName evidence="1">Mitochondrial import inner membrane translocase subunit TIM50</fullName>
    </recommendedName>
</protein>